<dbReference type="EMBL" id="SJDU01000816">
    <property type="protein sequence ID" value="TKZ21463.1"/>
    <property type="molecule type" value="Genomic_DNA"/>
</dbReference>
<protein>
    <submittedName>
        <fullName evidence="2">Uncharacterized protein</fullName>
    </submittedName>
</protein>
<accession>A0ABY2TNS7</accession>
<feature type="transmembrane region" description="Helical" evidence="1">
    <location>
        <begin position="6"/>
        <end position="29"/>
    </location>
</feature>
<comment type="caution">
    <text evidence="2">The sequence shown here is derived from an EMBL/GenBank/DDBJ whole genome shotgun (WGS) entry which is preliminary data.</text>
</comment>
<name>A0ABY2TNS7_9SPIR</name>
<keyword evidence="1" id="KW-0812">Transmembrane</keyword>
<proteinExistence type="predicted"/>
<keyword evidence="1" id="KW-0472">Membrane</keyword>
<evidence type="ECO:0000313" key="2">
    <source>
        <dbReference type="EMBL" id="TKZ21463.1"/>
    </source>
</evidence>
<sequence length="109" mass="12759">MRLNKVIIIPLLLILFAIITNILLSFYMIPNRYILVDQTQHFYDMNKWYESGRLPTTSARFIASEVVNEEFSTPRVPGGAYYIFYTLFYKLSGESFLGAKIINYIFNLI</sequence>
<gene>
    <name evidence="2" type="ORF">EZH24_13555</name>
</gene>
<feature type="non-terminal residue" evidence="2">
    <location>
        <position position="109"/>
    </location>
</feature>
<evidence type="ECO:0000256" key="1">
    <source>
        <dbReference type="SAM" id="Phobius"/>
    </source>
</evidence>
<evidence type="ECO:0000313" key="3">
    <source>
        <dbReference type="Proteomes" id="UP000310168"/>
    </source>
</evidence>
<dbReference type="Proteomes" id="UP000310168">
    <property type="component" value="Unassembled WGS sequence"/>
</dbReference>
<organism evidence="2 3">
    <name type="scientific">Brachyspira catarrhinii</name>
    <dbReference type="NCBI Taxonomy" id="2528966"/>
    <lineage>
        <taxon>Bacteria</taxon>
        <taxon>Pseudomonadati</taxon>
        <taxon>Spirochaetota</taxon>
        <taxon>Spirochaetia</taxon>
        <taxon>Brachyspirales</taxon>
        <taxon>Brachyspiraceae</taxon>
        <taxon>Brachyspira</taxon>
    </lineage>
</organism>
<reference evidence="2 3" key="1">
    <citation type="journal article" date="2019" name="Anaerobe">
        <title>Brachyspira catarrhinii sp. nov., an anaerobic intestinal spirochaete isolated from vervet monkeys may have been misidentified as Brachyspira aalborgi in previous studies.</title>
        <authorList>
            <person name="Phillips N.D."/>
            <person name="La T."/>
            <person name="Hampson D.J."/>
        </authorList>
    </citation>
    <scope>NUCLEOTIDE SEQUENCE [LARGE SCALE GENOMIC DNA]</scope>
    <source>
        <strain evidence="2 3">Z12</strain>
    </source>
</reference>
<keyword evidence="3" id="KW-1185">Reference proteome</keyword>
<keyword evidence="1" id="KW-1133">Transmembrane helix</keyword>